<reference evidence="2" key="1">
    <citation type="submission" date="2021-01" db="EMBL/GenBank/DDBJ databases">
        <authorList>
            <person name="Corre E."/>
            <person name="Pelletier E."/>
            <person name="Niang G."/>
            <person name="Scheremetjew M."/>
            <person name="Finn R."/>
            <person name="Kale V."/>
            <person name="Holt S."/>
            <person name="Cochrane G."/>
            <person name="Meng A."/>
            <person name="Brown T."/>
            <person name="Cohen L."/>
        </authorList>
    </citation>
    <scope>NUCLEOTIDE SEQUENCE</scope>
    <source>
        <strain evidence="2">Grunow 1884</strain>
    </source>
</reference>
<dbReference type="AlphaFoldDB" id="A0A7S2EWZ1"/>
<evidence type="ECO:0000256" key="1">
    <source>
        <dbReference type="SAM" id="MobiDB-lite"/>
    </source>
</evidence>
<evidence type="ECO:0000313" key="2">
    <source>
        <dbReference type="EMBL" id="CAD9359992.1"/>
    </source>
</evidence>
<feature type="region of interest" description="Disordered" evidence="1">
    <location>
        <begin position="141"/>
        <end position="176"/>
    </location>
</feature>
<proteinExistence type="predicted"/>
<gene>
    <name evidence="2" type="ORF">OSIN01602_LOCUS20294</name>
</gene>
<protein>
    <submittedName>
        <fullName evidence="2">Uncharacterized protein</fullName>
    </submittedName>
</protein>
<organism evidence="2">
    <name type="scientific">Trieres chinensis</name>
    <name type="common">Marine centric diatom</name>
    <name type="synonym">Odontella sinensis</name>
    <dbReference type="NCBI Taxonomy" id="1514140"/>
    <lineage>
        <taxon>Eukaryota</taxon>
        <taxon>Sar</taxon>
        <taxon>Stramenopiles</taxon>
        <taxon>Ochrophyta</taxon>
        <taxon>Bacillariophyta</taxon>
        <taxon>Mediophyceae</taxon>
        <taxon>Biddulphiophycidae</taxon>
        <taxon>Eupodiscales</taxon>
        <taxon>Parodontellaceae</taxon>
        <taxon>Trieres</taxon>
    </lineage>
</organism>
<sequence>MRSNNAESRLWPVSLQNMAAMNMDDTSNDIDHDILKLNMELKRVHLDPNEVDSEEQLLRRRLITQRLHAFVHIRILLKMTEREDRDLYTKANRAVRFVSQKHRSGSHEFRSLATSICKVLRHIVGEKRWREAGERRKILLRSSSKKALSQKRDSSKPEPELPKSAEGQDTVMTKSV</sequence>
<accession>A0A7S2EWZ1</accession>
<name>A0A7S2EWZ1_TRICV</name>
<dbReference type="EMBL" id="HBGO01035141">
    <property type="protein sequence ID" value="CAD9359992.1"/>
    <property type="molecule type" value="Transcribed_RNA"/>
</dbReference>
<feature type="compositionally biased region" description="Basic and acidic residues" evidence="1">
    <location>
        <begin position="150"/>
        <end position="163"/>
    </location>
</feature>